<dbReference type="Gene3D" id="3.40.50.1820">
    <property type="entry name" value="alpha/beta hydrolase"/>
    <property type="match status" value="1"/>
</dbReference>
<dbReference type="OrthoDB" id="2373480at2759"/>
<name>A0A5N6K5E4_MONLA</name>
<dbReference type="Pfam" id="PF03583">
    <property type="entry name" value="LIP"/>
    <property type="match status" value="1"/>
</dbReference>
<organism evidence="3 4">
    <name type="scientific">Monilinia laxa</name>
    <name type="common">Brown rot fungus</name>
    <name type="synonym">Sclerotinia laxa</name>
    <dbReference type="NCBI Taxonomy" id="61186"/>
    <lineage>
        <taxon>Eukaryota</taxon>
        <taxon>Fungi</taxon>
        <taxon>Dikarya</taxon>
        <taxon>Ascomycota</taxon>
        <taxon>Pezizomycotina</taxon>
        <taxon>Leotiomycetes</taxon>
        <taxon>Helotiales</taxon>
        <taxon>Sclerotiniaceae</taxon>
        <taxon>Monilinia</taxon>
    </lineage>
</organism>
<evidence type="ECO:0000256" key="1">
    <source>
        <dbReference type="ARBA" id="ARBA00022801"/>
    </source>
</evidence>
<keyword evidence="1" id="KW-0378">Hydrolase</keyword>
<comment type="caution">
    <text evidence="3">The sequence shown here is derived from an EMBL/GenBank/DDBJ whole genome shotgun (WGS) entry which is preliminary data.</text>
</comment>
<reference evidence="3 4" key="1">
    <citation type="submission" date="2019-06" db="EMBL/GenBank/DDBJ databases">
        <title>Genome Sequence of the Brown Rot Fungal Pathogen Monilinia laxa.</title>
        <authorList>
            <person name="De Miccolis Angelini R.M."/>
            <person name="Landi L."/>
            <person name="Abate D."/>
            <person name="Pollastro S."/>
            <person name="Romanazzi G."/>
            <person name="Faretra F."/>
        </authorList>
    </citation>
    <scope>NUCLEOTIDE SEQUENCE [LARGE SCALE GENOMIC DNA]</scope>
    <source>
        <strain evidence="3 4">Mlax316</strain>
    </source>
</reference>
<dbReference type="Proteomes" id="UP000326757">
    <property type="component" value="Unassembled WGS sequence"/>
</dbReference>
<dbReference type="GO" id="GO:0016042">
    <property type="term" value="P:lipid catabolic process"/>
    <property type="evidence" value="ECO:0007669"/>
    <property type="project" value="UniProtKB-UniRule"/>
</dbReference>
<evidence type="ECO:0000313" key="3">
    <source>
        <dbReference type="EMBL" id="KAB8297808.1"/>
    </source>
</evidence>
<dbReference type="PANTHER" id="PTHR34853">
    <property type="match status" value="1"/>
</dbReference>
<dbReference type="AlphaFoldDB" id="A0A5N6K5E4"/>
<keyword evidence="4" id="KW-1185">Reference proteome</keyword>
<comment type="similarity">
    <text evidence="2">Belongs to the AB hydrolase superfamily. Lipase family.</text>
</comment>
<evidence type="ECO:0000313" key="4">
    <source>
        <dbReference type="Proteomes" id="UP000326757"/>
    </source>
</evidence>
<dbReference type="InterPro" id="IPR005152">
    <property type="entry name" value="Lipase_secreted"/>
</dbReference>
<evidence type="ECO:0000256" key="2">
    <source>
        <dbReference type="PIRNR" id="PIRNR029171"/>
    </source>
</evidence>
<dbReference type="InterPro" id="IPR029058">
    <property type="entry name" value="AB_hydrolase_fold"/>
</dbReference>
<accession>A0A5N6K5E4</accession>
<dbReference type="PIRSF" id="PIRSF029171">
    <property type="entry name" value="Esterase_LipA"/>
    <property type="match status" value="1"/>
</dbReference>
<evidence type="ECO:0008006" key="5">
    <source>
        <dbReference type="Google" id="ProtNLM"/>
    </source>
</evidence>
<sequence>MKCLSLAVGYIFFWITHAIPIKDHFSQRALPLPPSQDPFYVPPARLEDYQPGTILRNRSIGALSFGGVVPFRTKEAYQLLYSSTDSLGNRAAAVTTIIVPENANYSRVLSYQTATDSVSSSCSISYTIHLGSDPPNPGLDSAETLLIISALDQGWIVNLPDYEGLNGAFTSGIQAGQATLDSVRASSYSGCLTGISPQAEYQMWGYSGGSLASEWAAELQPSYAPELNFKGNVIGGLIPNVTAVLYSVNSSPFAGLIPAGIIGLTRACPKLKAYVDKHLIPSKVSKFYKVSNQCSIGASQAYSNEDIFTYFDNGHDALMTSIPRHVLATTTQMGTRGTPKMPTFLYHAVGDEVSPIKVVDNLVSKLCSQGANFQYVRNGFGGHITEAIGGSANAFQFLVDRFNGVPVTSGCTTNNVQFDRLNSGSFAVFGGFIGNALLALTQVPVGPSNVFWGWAKNGPI</sequence>
<protein>
    <recommendedName>
        <fullName evidence="5">Triacylglycerol lipase</fullName>
    </recommendedName>
</protein>
<dbReference type="GO" id="GO:0004806">
    <property type="term" value="F:triacylglycerol lipase activity"/>
    <property type="evidence" value="ECO:0007669"/>
    <property type="project" value="UniProtKB-UniRule"/>
</dbReference>
<dbReference type="SUPFAM" id="SSF53474">
    <property type="entry name" value="alpha/beta-Hydrolases"/>
    <property type="match status" value="1"/>
</dbReference>
<dbReference type="Gene3D" id="1.10.260.130">
    <property type="match status" value="1"/>
</dbReference>
<dbReference type="EMBL" id="VIGI01000007">
    <property type="protein sequence ID" value="KAB8297808.1"/>
    <property type="molecule type" value="Genomic_DNA"/>
</dbReference>
<dbReference type="PANTHER" id="PTHR34853:SF5">
    <property type="entry name" value="LIP-DOMAIN-CONTAINING PROTEIN-RELATED"/>
    <property type="match status" value="1"/>
</dbReference>
<proteinExistence type="inferred from homology"/>
<gene>
    <name evidence="3" type="ORF">EYC80_001606</name>
</gene>